<feature type="chain" id="PRO_5011991098" description="Secreted protein" evidence="1">
    <location>
        <begin position="17"/>
        <end position="185"/>
    </location>
</feature>
<evidence type="ECO:0000313" key="3">
    <source>
        <dbReference type="Proteomes" id="UP000198287"/>
    </source>
</evidence>
<name>A0A226EA59_FOLCA</name>
<comment type="caution">
    <text evidence="2">The sequence shown here is derived from an EMBL/GenBank/DDBJ whole genome shotgun (WGS) entry which is preliminary data.</text>
</comment>
<evidence type="ECO:0000313" key="2">
    <source>
        <dbReference type="EMBL" id="OXA54148.1"/>
    </source>
</evidence>
<proteinExistence type="predicted"/>
<evidence type="ECO:0000256" key="1">
    <source>
        <dbReference type="SAM" id="SignalP"/>
    </source>
</evidence>
<dbReference type="EMBL" id="LNIX01000005">
    <property type="protein sequence ID" value="OXA54148.1"/>
    <property type="molecule type" value="Genomic_DNA"/>
</dbReference>
<sequence>MSFFCLFDWFLLQVVATFYLSKATIRNTEVILPKKAAEYLHPYDNCATMIFTPREVFWSSITKAAQGPVVLLEYVHGFRGRGTGSLYVRKFYLHRRNPAHQCWATFAILPEKRGLSTRFMSFTQQPCFIEGNWRFQYFVWMTTVKSKVQQYLTLFHVLEKIGLREVVVVDLNAQKEPGDIRICTT</sequence>
<organism evidence="2 3">
    <name type="scientific">Folsomia candida</name>
    <name type="common">Springtail</name>
    <dbReference type="NCBI Taxonomy" id="158441"/>
    <lineage>
        <taxon>Eukaryota</taxon>
        <taxon>Metazoa</taxon>
        <taxon>Ecdysozoa</taxon>
        <taxon>Arthropoda</taxon>
        <taxon>Hexapoda</taxon>
        <taxon>Collembola</taxon>
        <taxon>Entomobryomorpha</taxon>
        <taxon>Isotomoidea</taxon>
        <taxon>Isotomidae</taxon>
        <taxon>Proisotominae</taxon>
        <taxon>Folsomia</taxon>
    </lineage>
</organism>
<evidence type="ECO:0008006" key="4">
    <source>
        <dbReference type="Google" id="ProtNLM"/>
    </source>
</evidence>
<dbReference type="Proteomes" id="UP000198287">
    <property type="component" value="Unassembled WGS sequence"/>
</dbReference>
<dbReference type="AlphaFoldDB" id="A0A226EA59"/>
<accession>A0A226EA59</accession>
<protein>
    <recommendedName>
        <fullName evidence="4">Secreted protein</fullName>
    </recommendedName>
</protein>
<reference evidence="2 3" key="1">
    <citation type="submission" date="2015-12" db="EMBL/GenBank/DDBJ databases">
        <title>The genome of Folsomia candida.</title>
        <authorList>
            <person name="Faddeeva A."/>
            <person name="Derks M.F."/>
            <person name="Anvar Y."/>
            <person name="Smit S."/>
            <person name="Van Straalen N."/>
            <person name="Roelofs D."/>
        </authorList>
    </citation>
    <scope>NUCLEOTIDE SEQUENCE [LARGE SCALE GENOMIC DNA]</scope>
    <source>
        <strain evidence="2 3">VU population</strain>
        <tissue evidence="2">Whole body</tissue>
    </source>
</reference>
<gene>
    <name evidence="2" type="ORF">Fcan01_11111</name>
</gene>
<feature type="signal peptide" evidence="1">
    <location>
        <begin position="1"/>
        <end position="16"/>
    </location>
</feature>
<keyword evidence="1" id="KW-0732">Signal</keyword>
<keyword evidence="3" id="KW-1185">Reference proteome</keyword>